<organism evidence="2 3">
    <name type="scientific">Coccomyxa subellipsoidea</name>
    <dbReference type="NCBI Taxonomy" id="248742"/>
    <lineage>
        <taxon>Eukaryota</taxon>
        <taxon>Viridiplantae</taxon>
        <taxon>Chlorophyta</taxon>
        <taxon>core chlorophytes</taxon>
        <taxon>Trebouxiophyceae</taxon>
        <taxon>Trebouxiophyceae incertae sedis</taxon>
        <taxon>Coccomyxaceae</taxon>
        <taxon>Coccomyxa</taxon>
    </lineage>
</organism>
<name>A0ABR2YVS5_9CHLO</name>
<comment type="caution">
    <text evidence="2">The sequence shown here is derived from an EMBL/GenBank/DDBJ whole genome shotgun (WGS) entry which is preliminary data.</text>
</comment>
<gene>
    <name evidence="2" type="ORF">WJX75_003435</name>
</gene>
<dbReference type="EMBL" id="JALJOT010000004">
    <property type="protein sequence ID" value="KAK9915737.1"/>
    <property type="molecule type" value="Genomic_DNA"/>
</dbReference>
<keyword evidence="3" id="KW-1185">Reference proteome</keyword>
<sequence>MHMQAIADKARLHRGLLTLSAVGTVALLSQPALKTARYIRRQQKKLNRSAGKRFLSPLVANAICGAVGEIAQIIVMYPMDTLKESGEESSKQE</sequence>
<accession>A0ABR2YVS5</accession>
<protein>
    <submittedName>
        <fullName evidence="2">Uncharacterized protein</fullName>
    </submittedName>
</protein>
<evidence type="ECO:0000313" key="2">
    <source>
        <dbReference type="EMBL" id="KAK9915737.1"/>
    </source>
</evidence>
<evidence type="ECO:0000256" key="1">
    <source>
        <dbReference type="SAM" id="Phobius"/>
    </source>
</evidence>
<keyword evidence="1" id="KW-0472">Membrane</keyword>
<reference evidence="2 3" key="1">
    <citation type="journal article" date="2024" name="Nat. Commun.">
        <title>Phylogenomics reveals the evolutionary origins of lichenization in chlorophyte algae.</title>
        <authorList>
            <person name="Puginier C."/>
            <person name="Libourel C."/>
            <person name="Otte J."/>
            <person name="Skaloud P."/>
            <person name="Haon M."/>
            <person name="Grisel S."/>
            <person name="Petersen M."/>
            <person name="Berrin J.G."/>
            <person name="Delaux P.M."/>
            <person name="Dal Grande F."/>
            <person name="Keller J."/>
        </authorList>
    </citation>
    <scope>NUCLEOTIDE SEQUENCE [LARGE SCALE GENOMIC DNA]</scope>
    <source>
        <strain evidence="2 3">SAG 216-7</strain>
    </source>
</reference>
<evidence type="ECO:0000313" key="3">
    <source>
        <dbReference type="Proteomes" id="UP001491310"/>
    </source>
</evidence>
<proteinExistence type="predicted"/>
<feature type="transmembrane region" description="Helical" evidence="1">
    <location>
        <begin position="12"/>
        <end position="33"/>
    </location>
</feature>
<keyword evidence="1" id="KW-0812">Transmembrane</keyword>
<feature type="transmembrane region" description="Helical" evidence="1">
    <location>
        <begin position="54"/>
        <end position="77"/>
    </location>
</feature>
<dbReference type="Proteomes" id="UP001491310">
    <property type="component" value="Unassembled WGS sequence"/>
</dbReference>
<keyword evidence="1" id="KW-1133">Transmembrane helix</keyword>